<reference evidence="2" key="1">
    <citation type="journal article" date="2023" name="G3 (Bethesda)">
        <title>Whole genome assemblies of Zophobas morio and Tenebrio molitor.</title>
        <authorList>
            <person name="Kaur S."/>
            <person name="Stinson S.A."/>
            <person name="diCenzo G.C."/>
        </authorList>
    </citation>
    <scope>NUCLEOTIDE SEQUENCE</scope>
    <source>
        <strain evidence="2">QUZm001</strain>
    </source>
</reference>
<evidence type="ECO:0000313" key="2">
    <source>
        <dbReference type="EMBL" id="KAJ3653470.1"/>
    </source>
</evidence>
<dbReference type="PANTHER" id="PTHR31649:SF10">
    <property type="entry name" value="IP19903P-RELATED"/>
    <property type="match status" value="1"/>
</dbReference>
<feature type="signal peptide" evidence="1">
    <location>
        <begin position="1"/>
        <end position="18"/>
    </location>
</feature>
<accession>A0AA38ICM1</accession>
<dbReference type="PANTHER" id="PTHR31649">
    <property type="entry name" value="AGAP009604-PA"/>
    <property type="match status" value="1"/>
</dbReference>
<keyword evidence="1" id="KW-0732">Signal</keyword>
<name>A0AA38ICM1_9CUCU</name>
<comment type="caution">
    <text evidence="2">The sequence shown here is derived from an EMBL/GenBank/DDBJ whole genome shotgun (WGS) entry which is preliminary data.</text>
</comment>
<keyword evidence="3" id="KW-1185">Reference proteome</keyword>
<evidence type="ECO:0000313" key="3">
    <source>
        <dbReference type="Proteomes" id="UP001168821"/>
    </source>
</evidence>
<evidence type="ECO:0000256" key="1">
    <source>
        <dbReference type="SAM" id="SignalP"/>
    </source>
</evidence>
<protein>
    <submittedName>
        <fullName evidence="2">Uncharacterized protein</fullName>
    </submittedName>
</protein>
<sequence length="195" mass="21933">MAVVTVCVLILCLSTVSAHENSELYYWREYTGEIPHDALPGGVDADGQDTYIGEGYYHDNGFYIAQIYPGVKEVDLPCYGVKTATINIKILCTESPESFHWVKTSSSTFKQDTADFELVVAGYDGNGNNGIMHVGRMFYQGYVTVGDVTPWKTPHLWFPFNKIERAVNFYEVLVVREVEIEPRLRLGNNMNGTNV</sequence>
<organism evidence="2 3">
    <name type="scientific">Zophobas morio</name>
    <dbReference type="NCBI Taxonomy" id="2755281"/>
    <lineage>
        <taxon>Eukaryota</taxon>
        <taxon>Metazoa</taxon>
        <taxon>Ecdysozoa</taxon>
        <taxon>Arthropoda</taxon>
        <taxon>Hexapoda</taxon>
        <taxon>Insecta</taxon>
        <taxon>Pterygota</taxon>
        <taxon>Neoptera</taxon>
        <taxon>Endopterygota</taxon>
        <taxon>Coleoptera</taxon>
        <taxon>Polyphaga</taxon>
        <taxon>Cucujiformia</taxon>
        <taxon>Tenebrionidae</taxon>
        <taxon>Zophobas</taxon>
    </lineage>
</organism>
<dbReference type="Proteomes" id="UP001168821">
    <property type="component" value="Unassembled WGS sequence"/>
</dbReference>
<dbReference type="AlphaFoldDB" id="A0AA38ICM1"/>
<dbReference type="EMBL" id="JALNTZ010000004">
    <property type="protein sequence ID" value="KAJ3653470.1"/>
    <property type="molecule type" value="Genomic_DNA"/>
</dbReference>
<gene>
    <name evidence="2" type="ORF">Zmor_012719</name>
</gene>
<proteinExistence type="predicted"/>
<feature type="chain" id="PRO_5041366502" evidence="1">
    <location>
        <begin position="19"/>
        <end position="195"/>
    </location>
</feature>